<accession>A0ABS3UD84</accession>
<dbReference type="RefSeq" id="WP_208465906.1">
    <property type="nucleotide sequence ID" value="NZ_JAGFNS010000002.1"/>
</dbReference>
<evidence type="ECO:0000313" key="2">
    <source>
        <dbReference type="Proteomes" id="UP000679690"/>
    </source>
</evidence>
<dbReference type="Proteomes" id="UP000679690">
    <property type="component" value="Unassembled WGS sequence"/>
</dbReference>
<evidence type="ECO:0000313" key="1">
    <source>
        <dbReference type="EMBL" id="MBO3736688.1"/>
    </source>
</evidence>
<comment type="caution">
    <text evidence="1">The sequence shown here is derived from an EMBL/GenBank/DDBJ whole genome shotgun (WGS) entry which is preliminary data.</text>
</comment>
<name>A0ABS3UD84_9ACTN</name>
<reference evidence="1 2" key="1">
    <citation type="submission" date="2021-03" db="EMBL/GenBank/DDBJ databases">
        <title>Actinoplanes flavus sp. nov., a novel actinomycete isolated from Coconut Palm rhizosphere soil.</title>
        <authorList>
            <person name="Luo X."/>
        </authorList>
    </citation>
    <scope>NUCLEOTIDE SEQUENCE [LARGE SCALE GENOMIC DNA]</scope>
    <source>
        <strain evidence="1 2">NEAU-H7</strain>
    </source>
</reference>
<sequence>MIINEADPAHTRSAAQAAIRVGTYRLQRALTLLFASRDPAATPPERGLRADSDSR</sequence>
<proteinExistence type="predicted"/>
<gene>
    <name evidence="1" type="ORF">J5X75_04030</name>
</gene>
<organism evidence="1 2">
    <name type="scientific">Actinoplanes flavus</name>
    <dbReference type="NCBI Taxonomy" id="2820290"/>
    <lineage>
        <taxon>Bacteria</taxon>
        <taxon>Bacillati</taxon>
        <taxon>Actinomycetota</taxon>
        <taxon>Actinomycetes</taxon>
        <taxon>Micromonosporales</taxon>
        <taxon>Micromonosporaceae</taxon>
        <taxon>Actinoplanes</taxon>
    </lineage>
</organism>
<protein>
    <submittedName>
        <fullName evidence="1">Uncharacterized protein</fullName>
    </submittedName>
</protein>
<keyword evidence="2" id="KW-1185">Reference proteome</keyword>
<dbReference type="EMBL" id="JAGFNS010000002">
    <property type="protein sequence ID" value="MBO3736688.1"/>
    <property type="molecule type" value="Genomic_DNA"/>
</dbReference>